<dbReference type="Pfam" id="PF03170">
    <property type="entry name" value="BcsB"/>
    <property type="match status" value="1"/>
</dbReference>
<keyword evidence="9" id="KW-1185">Reference proteome</keyword>
<dbReference type="RefSeq" id="WP_322188701.1">
    <property type="nucleotide sequence ID" value="NZ_JAXLPB010000006.1"/>
</dbReference>
<evidence type="ECO:0000256" key="6">
    <source>
        <dbReference type="RuleBase" id="RU365021"/>
    </source>
</evidence>
<comment type="similarity">
    <text evidence="6">Belongs to the AcsB/BcsB family.</text>
</comment>
<evidence type="ECO:0000256" key="3">
    <source>
        <dbReference type="ARBA" id="ARBA00022692"/>
    </source>
</evidence>
<evidence type="ECO:0000256" key="5">
    <source>
        <dbReference type="ARBA" id="ARBA00023136"/>
    </source>
</evidence>
<evidence type="ECO:0000313" key="8">
    <source>
        <dbReference type="EMBL" id="MDY8110801.1"/>
    </source>
</evidence>
<keyword evidence="2 6" id="KW-1003">Cell membrane</keyword>
<organism evidence="8 9">
    <name type="scientific">Fulvimarina uroteuthidis</name>
    <dbReference type="NCBI Taxonomy" id="3098149"/>
    <lineage>
        <taxon>Bacteria</taxon>
        <taxon>Pseudomonadati</taxon>
        <taxon>Pseudomonadota</taxon>
        <taxon>Alphaproteobacteria</taxon>
        <taxon>Hyphomicrobiales</taxon>
        <taxon>Aurantimonadaceae</taxon>
        <taxon>Fulvimarina</taxon>
    </lineage>
</organism>
<reference evidence="8 9" key="1">
    <citation type="submission" date="2023-12" db="EMBL/GenBank/DDBJ databases">
        <title>Description of Novel Strain Fulvimarina sp. 2208YS6-2-32 isolated from Uroteuthis (Photololigo) edulis.</title>
        <authorList>
            <person name="Park J.-S."/>
        </authorList>
    </citation>
    <scope>NUCLEOTIDE SEQUENCE [LARGE SCALE GENOMIC DNA]</scope>
    <source>
        <strain evidence="8 9">2208YS6-2-32</strain>
    </source>
</reference>
<evidence type="ECO:0000256" key="7">
    <source>
        <dbReference type="SAM" id="MobiDB-lite"/>
    </source>
</evidence>
<keyword evidence="6" id="KW-0997">Cell inner membrane</keyword>
<sequence>MFYFSRMLLVSTAITALSSAVSLGAAQAQNQSNPFAADRSATNVAVSLNDVQTPSSTLRRFDASTDEFFLSGERTTLTIPFYVTPIETTRNAKFVLALQSAVSVMPETSNLNVRVNGVPVAQTRLGTGKADRVEADLPAGLLQPGFNAIEIMTDQNHRVDCSLPGTYELWTQIDPAASGIDFGLASIPMNQLSDLATIAGVGTDRTRINIVVPTSSPDATQVSQAMAIAQALTIIGNISRPLVTIGPSVAMGPGLDVLLANTGGQSAEGWHTRDEQTLSPGIVYQPGTRETPSRLVLGDGERNSSDRAISDLVDLAGTLKPAGTDTGLAALERRNGANLQANEPVALSDLGLDTSEFSGRFYRSDITFSLPSDFYPADYDRAELTLDAAYAADLSSDASLVINANGRQVTAIPLRSTLSGTIEDQTIKIPLGFMKPGKNKITFQASLLNMADVACDPTVMADLRPRFAIRSTSTLQLPKVAQIGHLPDLALIANGSAYSEPRSDQPLSLLVTDRSAATLGGAATFIARIAQASKQIRPVTLQTGLRDDGQADVLAIGTYATLPSEVLRATGLEDGTAFQSSVSEIVDDKVSLSSGSRLLEPVKATFFASFEQPINLTERLDELRNSISAFFQGTRSAFGRLPGLSSFLETKGFVALGNIPDKATALTVISQAATPGPVPRTWTVVAGPDQNSLSQGIIELTEPSNWQQLQGAAVALAPDGTLVSFAAEGERLFETQPRSVSNLRLVFAGWLSRHLLEYLLGLSLIALLLGLSTRALIGRVGANTK</sequence>
<dbReference type="PANTHER" id="PTHR39083:SF1">
    <property type="entry name" value="CYCLIC DI-GMP-BINDING PROTEIN"/>
    <property type="match status" value="1"/>
</dbReference>
<keyword evidence="6" id="KW-0135">Cellulose biosynthesis</keyword>
<comment type="function">
    <text evidence="6">Binds the cellulose synthase activator, bis-(3'-5') cyclic diguanylic acid (c-di-GMP).</text>
</comment>
<evidence type="ECO:0000256" key="2">
    <source>
        <dbReference type="ARBA" id="ARBA00022475"/>
    </source>
</evidence>
<keyword evidence="3 6" id="KW-0812">Transmembrane</keyword>
<comment type="caution">
    <text evidence="8">The sequence shown here is derived from an EMBL/GenBank/DDBJ whole genome shotgun (WGS) entry which is preliminary data.</text>
</comment>
<keyword evidence="4 6" id="KW-1133">Transmembrane helix</keyword>
<feature type="chain" id="PRO_5044981451" description="Cyclic di-GMP-binding protein" evidence="6">
    <location>
        <begin position="29"/>
        <end position="785"/>
    </location>
</feature>
<comment type="pathway">
    <text evidence="6">Glycan metabolism; bacterial cellulose biosynthesis.</text>
</comment>
<accession>A0ABU5I6G5</accession>
<feature type="region of interest" description="Disordered" evidence="7">
    <location>
        <begin position="280"/>
        <end position="302"/>
    </location>
</feature>
<comment type="subcellular location">
    <subcellularLocation>
        <location evidence="6">Cell inner membrane</location>
    </subcellularLocation>
    <subcellularLocation>
        <location evidence="1">Cell membrane</location>
        <topology evidence="1">Single-pass membrane protein</topology>
    </subcellularLocation>
</comment>
<keyword evidence="6" id="KW-0973">c-di-GMP</keyword>
<gene>
    <name evidence="8" type="ORF">U0C82_16800</name>
</gene>
<dbReference type="EMBL" id="JAXLPB010000006">
    <property type="protein sequence ID" value="MDY8110801.1"/>
    <property type="molecule type" value="Genomic_DNA"/>
</dbReference>
<comment type="subunit">
    <text evidence="6">Tightly associated with the cellulose synthase catalytic subunit.</text>
</comment>
<dbReference type="PANTHER" id="PTHR39083">
    <property type="entry name" value="CYCLIC DI-GMP-BINDING PROTEIN"/>
    <property type="match status" value="1"/>
</dbReference>
<dbReference type="Proteomes" id="UP001294412">
    <property type="component" value="Unassembled WGS sequence"/>
</dbReference>
<feature type="signal peptide" evidence="6">
    <location>
        <begin position="1"/>
        <end position="28"/>
    </location>
</feature>
<protein>
    <recommendedName>
        <fullName evidence="6">Cyclic di-GMP-binding protein</fullName>
    </recommendedName>
    <alternativeName>
        <fullName evidence="6">Cellulose synthase regulatory subunit</fullName>
    </alternativeName>
</protein>
<feature type="transmembrane region" description="Helical" evidence="6">
    <location>
        <begin position="758"/>
        <end position="777"/>
    </location>
</feature>
<evidence type="ECO:0000256" key="4">
    <source>
        <dbReference type="ARBA" id="ARBA00022989"/>
    </source>
</evidence>
<evidence type="ECO:0000313" key="9">
    <source>
        <dbReference type="Proteomes" id="UP001294412"/>
    </source>
</evidence>
<evidence type="ECO:0000256" key="1">
    <source>
        <dbReference type="ARBA" id="ARBA00004162"/>
    </source>
</evidence>
<dbReference type="Gene3D" id="2.60.120.260">
    <property type="entry name" value="Galactose-binding domain-like"/>
    <property type="match status" value="2"/>
</dbReference>
<keyword evidence="6" id="KW-0732">Signal</keyword>
<dbReference type="InterPro" id="IPR018513">
    <property type="entry name" value="Cell_synthase_bac"/>
</dbReference>
<proteinExistence type="inferred from homology"/>
<keyword evidence="5 6" id="KW-0472">Membrane</keyword>
<name>A0ABU5I6G5_9HYPH</name>